<dbReference type="AlphaFoldDB" id="A0A3P7EF55"/>
<name>A0A3P7EF55_WUCBA</name>
<dbReference type="InParanoid" id="A0A3P7EF55"/>
<organism evidence="1 2">
    <name type="scientific">Wuchereria bancrofti</name>
    <dbReference type="NCBI Taxonomy" id="6293"/>
    <lineage>
        <taxon>Eukaryota</taxon>
        <taxon>Metazoa</taxon>
        <taxon>Ecdysozoa</taxon>
        <taxon>Nematoda</taxon>
        <taxon>Chromadorea</taxon>
        <taxon>Rhabditida</taxon>
        <taxon>Spirurina</taxon>
        <taxon>Spiruromorpha</taxon>
        <taxon>Filarioidea</taxon>
        <taxon>Onchocercidae</taxon>
        <taxon>Wuchereria</taxon>
    </lineage>
</organism>
<evidence type="ECO:0000313" key="1">
    <source>
        <dbReference type="EMBL" id="VDM21391.1"/>
    </source>
</evidence>
<keyword evidence="2" id="KW-1185">Reference proteome</keyword>
<dbReference type="EMBL" id="UYWW01012509">
    <property type="protein sequence ID" value="VDM21391.1"/>
    <property type="molecule type" value="Genomic_DNA"/>
</dbReference>
<sequence length="154" mass="17972">MIPLCETATNSDIYFYGFSSNASTGNNADLLSNTTQTVNLRTSSNQVITFSLQFFVWVQQLINEQKKLRQQILQQVIAREIRALSQQLDEQQKKRPRSIHKNIQESSKLSCHVRMVHLNIPVYFCMKCNKSSNYSKNNIKTHMTRMHKIADYFH</sequence>
<protein>
    <recommendedName>
        <fullName evidence="3">C2H2-type domain-containing protein</fullName>
    </recommendedName>
</protein>
<gene>
    <name evidence="1" type="ORF">WBA_LOCUS11904</name>
</gene>
<evidence type="ECO:0000313" key="2">
    <source>
        <dbReference type="Proteomes" id="UP000270924"/>
    </source>
</evidence>
<reference evidence="1 2" key="1">
    <citation type="submission" date="2018-11" db="EMBL/GenBank/DDBJ databases">
        <authorList>
            <consortium name="Pathogen Informatics"/>
        </authorList>
    </citation>
    <scope>NUCLEOTIDE SEQUENCE [LARGE SCALE GENOMIC DNA]</scope>
</reference>
<proteinExistence type="predicted"/>
<accession>A0A3P7EF55</accession>
<evidence type="ECO:0008006" key="3">
    <source>
        <dbReference type="Google" id="ProtNLM"/>
    </source>
</evidence>
<dbReference type="Proteomes" id="UP000270924">
    <property type="component" value="Unassembled WGS sequence"/>
</dbReference>